<dbReference type="RefSeq" id="WP_076381959.1">
    <property type="nucleotide sequence ID" value="NZ_AP017422.1"/>
</dbReference>
<name>A0A1N7RB47_9BACT</name>
<gene>
    <name evidence="2" type="ORF">SAMN05421788_111102</name>
</gene>
<dbReference type="Gene3D" id="3.40.30.10">
    <property type="entry name" value="Glutaredoxin"/>
    <property type="match status" value="1"/>
</dbReference>
<dbReference type="SUPFAM" id="SSF52833">
    <property type="entry name" value="Thioredoxin-like"/>
    <property type="match status" value="1"/>
</dbReference>
<proteinExistence type="predicted"/>
<dbReference type="InterPro" id="IPR013766">
    <property type="entry name" value="Thioredoxin_domain"/>
</dbReference>
<dbReference type="InterPro" id="IPR036249">
    <property type="entry name" value="Thioredoxin-like_sf"/>
</dbReference>
<keyword evidence="3" id="KW-1185">Reference proteome</keyword>
<dbReference type="GO" id="GO:0016491">
    <property type="term" value="F:oxidoreductase activity"/>
    <property type="evidence" value="ECO:0007669"/>
    <property type="project" value="InterPro"/>
</dbReference>
<dbReference type="PROSITE" id="PS51352">
    <property type="entry name" value="THIOREDOXIN_2"/>
    <property type="match status" value="1"/>
</dbReference>
<dbReference type="PANTHER" id="PTHR42852:SF17">
    <property type="entry name" value="THIOREDOXIN-LIKE PROTEIN HI_1115"/>
    <property type="match status" value="1"/>
</dbReference>
<evidence type="ECO:0000259" key="1">
    <source>
        <dbReference type="PROSITE" id="PS51352"/>
    </source>
</evidence>
<evidence type="ECO:0000313" key="2">
    <source>
        <dbReference type="EMBL" id="SIT32366.1"/>
    </source>
</evidence>
<reference evidence="3" key="1">
    <citation type="submission" date="2017-01" db="EMBL/GenBank/DDBJ databases">
        <authorList>
            <person name="Varghese N."/>
            <person name="Submissions S."/>
        </authorList>
    </citation>
    <scope>NUCLEOTIDE SEQUENCE [LARGE SCALE GENOMIC DNA]</scope>
    <source>
        <strain evidence="3">DSM 21054</strain>
    </source>
</reference>
<dbReference type="Pfam" id="PF00578">
    <property type="entry name" value="AhpC-TSA"/>
    <property type="match status" value="1"/>
</dbReference>
<dbReference type="InterPro" id="IPR050553">
    <property type="entry name" value="Thioredoxin_ResA/DsbE_sf"/>
</dbReference>
<dbReference type="OrthoDB" id="634996at2"/>
<dbReference type="GO" id="GO:0016209">
    <property type="term" value="F:antioxidant activity"/>
    <property type="evidence" value="ECO:0007669"/>
    <property type="project" value="InterPro"/>
</dbReference>
<protein>
    <submittedName>
        <fullName evidence="2">AhpC/TSA family protein</fullName>
    </submittedName>
</protein>
<dbReference type="PANTHER" id="PTHR42852">
    <property type="entry name" value="THIOL:DISULFIDE INTERCHANGE PROTEIN DSBE"/>
    <property type="match status" value="1"/>
</dbReference>
<feature type="domain" description="Thioredoxin" evidence="1">
    <location>
        <begin position="332"/>
        <end position="489"/>
    </location>
</feature>
<dbReference type="CDD" id="cd02966">
    <property type="entry name" value="TlpA_like_family"/>
    <property type="match status" value="1"/>
</dbReference>
<dbReference type="AlphaFoldDB" id="A0A1N7RB47"/>
<sequence>MKFRKSLLLAGYMFGQAVTGFAQFNQDAFKDASVQEITQRKDISQKDMESLVHYFRFKVKDEKRADELEGWLVKKNPKGPYARMMAFQYTQKGKSNADLIERGEAFLKAFPIAEWNNNPQGQEFIYYSTYRTLGAAYFDAKKFDKFNALALTGNFKTENELFRWNIMRAYVFKLVGYDSLYNIAKPHINDLVAKVKDGSYIEHGVFTAEKAQENADEQLDNELGIYIQLLNSLAKYKEALTYYQHFSAKGAYSHAEINELHMQQLEKVGQVQDIQPLLEKCVKANAVTPAMFDKLKALYQEKHKNLDGYEAYVASLRSVDEQKQLQEYAKEHFMNEEYRPFALEQAGGGMVRSSDWYDKIVVIDFWATWCKPCIAAFPGMQMLIDKYSKDSSVGVYMIGTMQYGDYKKKSEDYVKQQGFRFNLLHDAVNKETGEQDAVFKTFVPFFKSSAIPRKLVLKDGLIRYSTEGYSGSPSKLVDELSYVIETLKAEK</sequence>
<dbReference type="Proteomes" id="UP000186917">
    <property type="component" value="Unassembled WGS sequence"/>
</dbReference>
<dbReference type="STRING" id="477680.SAMN05421788_111102"/>
<evidence type="ECO:0000313" key="3">
    <source>
        <dbReference type="Proteomes" id="UP000186917"/>
    </source>
</evidence>
<organism evidence="2 3">
    <name type="scientific">Filimonas lacunae</name>
    <dbReference type="NCBI Taxonomy" id="477680"/>
    <lineage>
        <taxon>Bacteria</taxon>
        <taxon>Pseudomonadati</taxon>
        <taxon>Bacteroidota</taxon>
        <taxon>Chitinophagia</taxon>
        <taxon>Chitinophagales</taxon>
        <taxon>Chitinophagaceae</taxon>
        <taxon>Filimonas</taxon>
    </lineage>
</organism>
<dbReference type="InterPro" id="IPR000866">
    <property type="entry name" value="AhpC/TSA"/>
</dbReference>
<dbReference type="EMBL" id="FTOR01000011">
    <property type="protein sequence ID" value="SIT32366.1"/>
    <property type="molecule type" value="Genomic_DNA"/>
</dbReference>
<accession>A0A1N7RB47</accession>